<feature type="region of interest" description="Disordered" evidence="1">
    <location>
        <begin position="1"/>
        <end position="31"/>
    </location>
</feature>
<dbReference type="SUPFAM" id="SSF52777">
    <property type="entry name" value="CoA-dependent acyltransferases"/>
    <property type="match status" value="1"/>
</dbReference>
<sequence>MSGVGDSREDAGSPSAGEDVPSDRGVGGGKRLPLSFAQRGNWAAQRLFPGSAAFCVCDLVWLDGVVDVGVFADAVSGAFAETEALRVVIDDDDGAPSQSVDGGLSL</sequence>
<feature type="compositionally biased region" description="Basic and acidic residues" evidence="1">
    <location>
        <begin position="1"/>
        <end position="11"/>
    </location>
</feature>
<dbReference type="EMBL" id="FAOZ01000038">
    <property type="protein sequence ID" value="CUU60367.1"/>
    <property type="molecule type" value="Genomic_DNA"/>
</dbReference>
<dbReference type="Gene3D" id="3.30.559.10">
    <property type="entry name" value="Chloramphenicol acetyltransferase-like domain"/>
    <property type="match status" value="1"/>
</dbReference>
<name>A0A0S4QYY3_9ACTN</name>
<dbReference type="Proteomes" id="UP000198802">
    <property type="component" value="Unassembled WGS sequence"/>
</dbReference>
<reference evidence="3" key="1">
    <citation type="submission" date="2015-11" db="EMBL/GenBank/DDBJ databases">
        <authorList>
            <person name="Varghese N."/>
        </authorList>
    </citation>
    <scope>NUCLEOTIDE SEQUENCE [LARGE SCALE GENOMIC DNA]</scope>
    <source>
        <strain evidence="3">DSM 45899</strain>
    </source>
</reference>
<feature type="non-terminal residue" evidence="2">
    <location>
        <position position="106"/>
    </location>
</feature>
<organism evidence="2 3">
    <name type="scientific">Parafrankia irregularis</name>
    <dbReference type="NCBI Taxonomy" id="795642"/>
    <lineage>
        <taxon>Bacteria</taxon>
        <taxon>Bacillati</taxon>
        <taxon>Actinomycetota</taxon>
        <taxon>Actinomycetes</taxon>
        <taxon>Frankiales</taxon>
        <taxon>Frankiaceae</taxon>
        <taxon>Parafrankia</taxon>
    </lineage>
</organism>
<proteinExistence type="predicted"/>
<keyword evidence="3" id="KW-1185">Reference proteome</keyword>
<dbReference type="InterPro" id="IPR023213">
    <property type="entry name" value="CAT-like_dom_sf"/>
</dbReference>
<dbReference type="AlphaFoldDB" id="A0A0S4QYY3"/>
<evidence type="ECO:0000313" key="3">
    <source>
        <dbReference type="Proteomes" id="UP000198802"/>
    </source>
</evidence>
<accession>A0A0S4QYY3</accession>
<protein>
    <submittedName>
        <fullName evidence="2">Condensation domain-containing protein</fullName>
    </submittedName>
</protein>
<evidence type="ECO:0000256" key="1">
    <source>
        <dbReference type="SAM" id="MobiDB-lite"/>
    </source>
</evidence>
<gene>
    <name evidence="2" type="ORF">Ga0074812_13882</name>
</gene>
<evidence type="ECO:0000313" key="2">
    <source>
        <dbReference type="EMBL" id="CUU60367.1"/>
    </source>
</evidence>